<evidence type="ECO:0000313" key="1">
    <source>
        <dbReference type="EMBL" id="QIH24459.1"/>
    </source>
</evidence>
<sequence length="137" mass="16334">MKAEKELISKLVKQESVYVDEEDRDSYDKQAILDALSELTSEEWLSLCDYLVEYETDGIWFDVPGCEGFPLYEMQRRDENYSLNKFLEDVLEDHPEEKEKSSEDLQCKYNSEYEKKYLVEERKDIERKLAGILTDTY</sequence>
<organism evidence="1 2">
    <name type="scientific">Lactobacillus iners</name>
    <dbReference type="NCBI Taxonomy" id="147802"/>
    <lineage>
        <taxon>Bacteria</taxon>
        <taxon>Bacillati</taxon>
        <taxon>Bacillota</taxon>
        <taxon>Bacilli</taxon>
        <taxon>Lactobacillales</taxon>
        <taxon>Lactobacillaceae</taxon>
        <taxon>Lactobacillus</taxon>
    </lineage>
</organism>
<dbReference type="EMBL" id="CP049229">
    <property type="protein sequence ID" value="QIH24459.1"/>
    <property type="molecule type" value="Genomic_DNA"/>
</dbReference>
<geneLocation type="plasmid" evidence="2">
    <name>pc0210c1</name>
</geneLocation>
<evidence type="ECO:0000313" key="2">
    <source>
        <dbReference type="Proteomes" id="UP000501676"/>
    </source>
</evidence>
<gene>
    <name evidence="1" type="ORF">G6Z83_06985</name>
</gene>
<accession>A0A6G7BAV3</accession>
<protein>
    <submittedName>
        <fullName evidence="1">Uncharacterized protein</fullName>
    </submittedName>
</protein>
<proteinExistence type="predicted"/>
<name>A0A6G7BAV3_9LACO</name>
<dbReference type="RefSeq" id="WP_164824147.1">
    <property type="nucleotide sequence ID" value="NZ_CP049227.1"/>
</dbReference>
<keyword evidence="1" id="KW-0614">Plasmid</keyword>
<reference evidence="1 2" key="1">
    <citation type="submission" date="2020-02" db="EMBL/GenBank/DDBJ databases">
        <title>Complete genome sequences of six Lactobacillus iners strains isolated from the human vagina.</title>
        <authorList>
            <person name="France M.T."/>
            <person name="Rutt L."/>
            <person name="Narina S."/>
            <person name="Arbaugh S."/>
            <person name="Humphrys M.S."/>
            <person name="Ma B."/>
            <person name="Hayward M.R."/>
            <person name="Relman D."/>
            <person name="Kwon D.S."/>
            <person name="Ravel J."/>
        </authorList>
    </citation>
    <scope>NUCLEOTIDE SEQUENCE [LARGE SCALE GENOMIC DNA]</scope>
    <source>
        <strain evidence="1 2">C0210C1</strain>
        <plasmid evidence="2">pc0210c1</plasmid>
    </source>
</reference>
<dbReference type="Proteomes" id="UP000501676">
    <property type="component" value="Plasmid pC0210C1"/>
</dbReference>
<dbReference type="AlphaFoldDB" id="A0A6G7BAV3"/>